<evidence type="ECO:0000313" key="4">
    <source>
        <dbReference type="Proteomes" id="UP001447188"/>
    </source>
</evidence>
<comment type="similarity">
    <text evidence="1">Belongs to the UPF0696 family.</text>
</comment>
<dbReference type="EMBL" id="JBBBZM010000030">
    <property type="protein sequence ID" value="KAL0637838.1"/>
    <property type="molecule type" value="Genomic_DNA"/>
</dbReference>
<dbReference type="Proteomes" id="UP001447188">
    <property type="component" value="Unassembled WGS sequence"/>
</dbReference>
<evidence type="ECO:0000256" key="1">
    <source>
        <dbReference type="ARBA" id="ARBA00010568"/>
    </source>
</evidence>
<dbReference type="PANTHER" id="PTHR31977">
    <property type="entry name" value="UPF0696 PROTEIN C11ORF68"/>
    <property type="match status" value="1"/>
</dbReference>
<reference evidence="3 4" key="1">
    <citation type="submission" date="2024-02" db="EMBL/GenBank/DDBJ databases">
        <title>Discinaceae phylogenomics.</title>
        <authorList>
            <person name="Dirks A.C."/>
            <person name="James T.Y."/>
        </authorList>
    </citation>
    <scope>NUCLEOTIDE SEQUENCE [LARGE SCALE GENOMIC DNA]</scope>
    <source>
        <strain evidence="3 4">ACD0624</strain>
    </source>
</reference>
<sequence length="185" mass="20431">MKTTLKPRLGPQDSNSPAVISPPAEQTRPTVGATAHPGTYVTPVGENGEADRGLLHNPYQDIPTAWQWMLFPGPFSADTIWNKIARATHAGELGIAAKIATNDNSGRSQVICIYTHDFTDLEDVKRVLLNLRKLGLGKKRSISYKPEIYTNLGLYAHPDFYTLSTGKEFHMPPVIYTSKGILEKK</sequence>
<dbReference type="InterPro" id="IPR015034">
    <property type="entry name" value="Bles03"/>
</dbReference>
<proteinExistence type="inferred from homology"/>
<organism evidence="3 4">
    <name type="scientific">Discina gigas</name>
    <dbReference type="NCBI Taxonomy" id="1032678"/>
    <lineage>
        <taxon>Eukaryota</taxon>
        <taxon>Fungi</taxon>
        <taxon>Dikarya</taxon>
        <taxon>Ascomycota</taxon>
        <taxon>Pezizomycotina</taxon>
        <taxon>Pezizomycetes</taxon>
        <taxon>Pezizales</taxon>
        <taxon>Discinaceae</taxon>
        <taxon>Discina</taxon>
    </lineage>
</organism>
<evidence type="ECO:0000256" key="2">
    <source>
        <dbReference type="SAM" id="MobiDB-lite"/>
    </source>
</evidence>
<dbReference type="SUPFAM" id="SSF55418">
    <property type="entry name" value="eIF4e-like"/>
    <property type="match status" value="1"/>
</dbReference>
<dbReference type="Gene3D" id="3.30.760.10">
    <property type="entry name" value="RNA Cap, Translation Initiation Factor Eif4e"/>
    <property type="match status" value="1"/>
</dbReference>
<comment type="caution">
    <text evidence="3">The sequence shown here is derived from an EMBL/GenBank/DDBJ whole genome shotgun (WGS) entry which is preliminary data.</text>
</comment>
<name>A0ABR3GPS2_9PEZI</name>
<keyword evidence="4" id="KW-1185">Reference proteome</keyword>
<protein>
    <recommendedName>
        <fullName evidence="5">DUF1917 domain-containing protein</fullName>
    </recommendedName>
</protein>
<evidence type="ECO:0008006" key="5">
    <source>
        <dbReference type="Google" id="ProtNLM"/>
    </source>
</evidence>
<accession>A0ABR3GPS2</accession>
<dbReference type="InterPro" id="IPR023398">
    <property type="entry name" value="TIF_eIF4e-like"/>
</dbReference>
<dbReference type="PANTHER" id="PTHR31977:SF1">
    <property type="entry name" value="UPF0696 PROTEIN C11ORF68"/>
    <property type="match status" value="1"/>
</dbReference>
<dbReference type="Pfam" id="PF08939">
    <property type="entry name" value="Bles03"/>
    <property type="match status" value="1"/>
</dbReference>
<gene>
    <name evidence="3" type="ORF">Q9L58_003228</name>
</gene>
<evidence type="ECO:0000313" key="3">
    <source>
        <dbReference type="EMBL" id="KAL0637838.1"/>
    </source>
</evidence>
<feature type="region of interest" description="Disordered" evidence="2">
    <location>
        <begin position="1"/>
        <end position="38"/>
    </location>
</feature>